<keyword evidence="3" id="KW-1185">Reference proteome</keyword>
<dbReference type="Pfam" id="PF13966">
    <property type="entry name" value="zf-RVT"/>
    <property type="match status" value="1"/>
</dbReference>
<dbReference type="Proteomes" id="UP000554482">
    <property type="component" value="Unassembled WGS sequence"/>
</dbReference>
<dbReference type="InterPro" id="IPR026960">
    <property type="entry name" value="RVT-Znf"/>
</dbReference>
<proteinExistence type="predicted"/>
<organism evidence="2 3">
    <name type="scientific">Thalictrum thalictroides</name>
    <name type="common">Rue-anemone</name>
    <name type="synonym">Anemone thalictroides</name>
    <dbReference type="NCBI Taxonomy" id="46969"/>
    <lineage>
        <taxon>Eukaryota</taxon>
        <taxon>Viridiplantae</taxon>
        <taxon>Streptophyta</taxon>
        <taxon>Embryophyta</taxon>
        <taxon>Tracheophyta</taxon>
        <taxon>Spermatophyta</taxon>
        <taxon>Magnoliopsida</taxon>
        <taxon>Ranunculales</taxon>
        <taxon>Ranunculaceae</taxon>
        <taxon>Thalictroideae</taxon>
        <taxon>Thalictrum</taxon>
    </lineage>
</organism>
<dbReference type="EMBL" id="JABWDY010042835">
    <property type="protein sequence ID" value="KAF5176364.1"/>
    <property type="molecule type" value="Genomic_DNA"/>
</dbReference>
<feature type="domain" description="Reverse transcriptase zinc-binding" evidence="1">
    <location>
        <begin position="68"/>
        <end position="105"/>
    </location>
</feature>
<evidence type="ECO:0000313" key="2">
    <source>
        <dbReference type="EMBL" id="KAF5176364.1"/>
    </source>
</evidence>
<name>A0A7J6UUT7_THATH</name>
<comment type="caution">
    <text evidence="2">The sequence shown here is derived from an EMBL/GenBank/DDBJ whole genome shotgun (WGS) entry which is preliminary data.</text>
</comment>
<accession>A0A7J6UUT7</accession>
<protein>
    <recommendedName>
        <fullName evidence="1">Reverse transcriptase zinc-binding domain-containing protein</fullName>
    </recommendedName>
</protein>
<gene>
    <name evidence="2" type="ORF">FRX31_034046</name>
</gene>
<dbReference type="OrthoDB" id="1256921at2759"/>
<evidence type="ECO:0000313" key="3">
    <source>
        <dbReference type="Proteomes" id="UP000554482"/>
    </source>
</evidence>
<reference evidence="2 3" key="1">
    <citation type="submission" date="2020-06" db="EMBL/GenBank/DDBJ databases">
        <title>Transcriptomic and genomic resources for Thalictrum thalictroides and T. hernandezii: Facilitating candidate gene discovery in an emerging model plant lineage.</title>
        <authorList>
            <person name="Arias T."/>
            <person name="Riano-Pachon D.M."/>
            <person name="Di Stilio V.S."/>
        </authorList>
    </citation>
    <scope>NUCLEOTIDE SEQUENCE [LARGE SCALE GENOMIC DNA]</scope>
    <source>
        <strain evidence="3">cv. WT478/WT964</strain>
        <tissue evidence="2">Leaves</tissue>
    </source>
</reference>
<dbReference type="AlphaFoldDB" id="A0A7J6UUT7"/>
<evidence type="ECO:0000259" key="1">
    <source>
        <dbReference type="Pfam" id="PF13966"/>
    </source>
</evidence>
<sequence>MIRSKYGVDEHGWWPKRVTQPYGCSLWGDNSGGRWHVVLRRTLREWEAGLLEAMLDRIREFRLSVEEDSWQWRGMAISVMCPLCNLVHESISHLFIHCPVVLNLWSILLRSDQHILLTLYAVDTVEDWLRAWPVKTGNELMVHVWRFLPYAVLRTFWKHMNRKVESVRRSGGADY</sequence>